<protein>
    <submittedName>
        <fullName evidence="1">Uncharacterized protein</fullName>
    </submittedName>
</protein>
<organism evidence="1 2">
    <name type="scientific">Pseudomonas cichorii</name>
    <dbReference type="NCBI Taxonomy" id="36746"/>
    <lineage>
        <taxon>Bacteria</taxon>
        <taxon>Pseudomonadati</taxon>
        <taxon>Pseudomonadota</taxon>
        <taxon>Gammaproteobacteria</taxon>
        <taxon>Pseudomonadales</taxon>
        <taxon>Pseudomonadaceae</taxon>
        <taxon>Pseudomonas</taxon>
    </lineage>
</organism>
<dbReference type="EMBL" id="BLWA01000002">
    <property type="protein sequence ID" value="GFM90846.1"/>
    <property type="molecule type" value="Genomic_DNA"/>
</dbReference>
<accession>A0ABQ1DIL0</accession>
<name>A0ABQ1DIL0_PSECI</name>
<sequence length="106" mass="11464">MPGFGADGALHVSVVLARHDRHHINFSIINRPADRTCSVSDTEEPGNDITQPSATIPTKSVGKAVWFLHETKHAIPLAPLQGRECGMGLCPVLVHSGPGNRMCYRL</sequence>
<gene>
    <name evidence="1" type="ORF">PSCICP_08180</name>
</gene>
<reference evidence="1 2" key="1">
    <citation type="submission" date="2020-05" db="EMBL/GenBank/DDBJ databases">
        <title>Genetic diversity of Pseudomonas cichorii.</title>
        <authorList>
            <person name="Tani S."/>
            <person name="Yagi H."/>
            <person name="Hashimoto S."/>
            <person name="Iiyama K."/>
            <person name="Furuya N."/>
        </authorList>
    </citation>
    <scope>NUCLEOTIDE SEQUENCE [LARGE SCALE GENOMIC DNA]</scope>
    <source>
        <strain evidence="1 2">LMG 2162</strain>
    </source>
</reference>
<evidence type="ECO:0000313" key="2">
    <source>
        <dbReference type="Proteomes" id="UP000614982"/>
    </source>
</evidence>
<evidence type="ECO:0000313" key="1">
    <source>
        <dbReference type="EMBL" id="GFM90846.1"/>
    </source>
</evidence>
<comment type="caution">
    <text evidence="1">The sequence shown here is derived from an EMBL/GenBank/DDBJ whole genome shotgun (WGS) entry which is preliminary data.</text>
</comment>
<keyword evidence="2" id="KW-1185">Reference proteome</keyword>
<dbReference type="Proteomes" id="UP000614982">
    <property type="component" value="Unassembled WGS sequence"/>
</dbReference>
<proteinExistence type="predicted"/>